<reference evidence="3 5" key="3">
    <citation type="submission" date="2018-06" db="EMBL/GenBank/DDBJ databases">
        <title>Genomic Encyclopedia of Archaeal and Bacterial Type Strains, Phase II (KMG-II): from individual species to whole genera.</title>
        <authorList>
            <person name="Goeker M."/>
        </authorList>
    </citation>
    <scope>NUCLEOTIDE SEQUENCE [LARGE SCALE GENOMIC DNA]</scope>
    <source>
        <strain evidence="3 5">DSM 17205</strain>
    </source>
</reference>
<sequence length="88" mass="10231">MDFLKFLGLLLLGALATIAYGFYTIDQGDAAAGHKAIGLATLFIFFVIMPLFIWTRYRKKDLSKFNFNQDKKTEDDEEWDVDDKSRWN</sequence>
<accession>A0A1Z8ASP2</accession>
<keyword evidence="5" id="KW-1185">Reference proteome</keyword>
<reference evidence="4" key="2">
    <citation type="journal article" date="2017" name="Proc. Natl. Acad. Sci. U.S.A.">
        <title>Simulation of Deepwater Horizon oil plume reveals substrate specialization within a complex community of hydrocarbon-degraders.</title>
        <authorList>
            <person name="Hu P."/>
            <person name="Dubinsky E.A."/>
            <person name="Probst A.J."/>
            <person name="Wang J."/>
            <person name="Sieber C.M.K."/>
            <person name="Tom L.M."/>
            <person name="Gardinali P."/>
            <person name="Banfield J.F."/>
            <person name="Atlas R.M."/>
            <person name="Andersen G.L."/>
        </authorList>
    </citation>
    <scope>NUCLEOTIDE SEQUENCE [LARGE SCALE GENOMIC DNA]</scope>
</reference>
<proteinExistence type="predicted"/>
<feature type="transmembrane region" description="Helical" evidence="1">
    <location>
        <begin position="37"/>
        <end position="55"/>
    </location>
</feature>
<name>A0A1Z8ASP2_9FLAO</name>
<keyword evidence="1" id="KW-1133">Transmembrane helix</keyword>
<dbReference type="RefSeq" id="WP_015361761.1">
    <property type="nucleotide sequence ID" value="NZ_CAJXYO010000095.1"/>
</dbReference>
<keyword evidence="1" id="KW-0472">Membrane</keyword>
<dbReference type="Proteomes" id="UP000196102">
    <property type="component" value="Unassembled WGS sequence"/>
</dbReference>
<organism evidence="2 4">
    <name type="scientific">Nonlabens dokdonensis</name>
    <dbReference type="NCBI Taxonomy" id="328515"/>
    <lineage>
        <taxon>Bacteria</taxon>
        <taxon>Pseudomonadati</taxon>
        <taxon>Bacteroidota</taxon>
        <taxon>Flavobacteriia</taxon>
        <taxon>Flavobacteriales</taxon>
        <taxon>Flavobacteriaceae</taxon>
        <taxon>Nonlabens</taxon>
    </lineage>
</organism>
<evidence type="ECO:0000313" key="5">
    <source>
        <dbReference type="Proteomes" id="UP000248584"/>
    </source>
</evidence>
<evidence type="ECO:0000313" key="4">
    <source>
        <dbReference type="Proteomes" id="UP000196102"/>
    </source>
</evidence>
<gene>
    <name evidence="2" type="ORF">A9Q93_09475</name>
    <name evidence="3" type="ORF">LX97_00931</name>
</gene>
<evidence type="ECO:0000256" key="1">
    <source>
        <dbReference type="SAM" id="Phobius"/>
    </source>
</evidence>
<comment type="caution">
    <text evidence="2">The sequence shown here is derived from an EMBL/GenBank/DDBJ whole genome shotgun (WGS) entry which is preliminary data.</text>
</comment>
<evidence type="ECO:0000313" key="3">
    <source>
        <dbReference type="EMBL" id="PZX43926.1"/>
    </source>
</evidence>
<dbReference type="AlphaFoldDB" id="A0A1Z8ASP2"/>
<dbReference type="Proteomes" id="UP000248584">
    <property type="component" value="Unassembled WGS sequence"/>
</dbReference>
<protein>
    <submittedName>
        <fullName evidence="2">Uncharacterized protein</fullName>
    </submittedName>
</protein>
<dbReference type="EMBL" id="QKZR01000001">
    <property type="protein sequence ID" value="PZX43926.1"/>
    <property type="molecule type" value="Genomic_DNA"/>
</dbReference>
<dbReference type="EMBL" id="MAAX01000146">
    <property type="protein sequence ID" value="OUS13341.1"/>
    <property type="molecule type" value="Genomic_DNA"/>
</dbReference>
<evidence type="ECO:0000313" key="2">
    <source>
        <dbReference type="EMBL" id="OUS13341.1"/>
    </source>
</evidence>
<keyword evidence="1" id="KW-0812">Transmembrane</keyword>
<reference evidence="2" key="1">
    <citation type="journal article" date="2017" name="Proc. Natl. Acad. Sci. U.S.A.">
        <title>Simulation of Deepwater Horizon oil plume reveals substrate specialization within a complex community of hydrocarbon degraders.</title>
        <authorList>
            <person name="Hu P."/>
            <person name="Dubinsky E.A."/>
            <person name="Probst A.J."/>
            <person name="Wang J."/>
            <person name="Sieber C.M.K."/>
            <person name="Tom L.M."/>
            <person name="Gardinali P."/>
            <person name="Banfield J.F."/>
            <person name="Atlas R.M."/>
            <person name="Andersen G.L."/>
        </authorList>
    </citation>
    <scope>NUCLEOTIDE SEQUENCE</scope>
    <source>
        <strain evidence="2">35_9_T64</strain>
    </source>
</reference>